<keyword evidence="4 6" id="KW-1133">Transmembrane helix</keyword>
<dbReference type="PANTHER" id="PTHR43568">
    <property type="entry name" value="P PROTEIN"/>
    <property type="match status" value="1"/>
</dbReference>
<dbReference type="Proteomes" id="UP000515162">
    <property type="component" value="Chromosome 3L"/>
</dbReference>
<feature type="transmembrane region" description="Helical" evidence="6">
    <location>
        <begin position="507"/>
        <end position="527"/>
    </location>
</feature>
<evidence type="ECO:0000256" key="1">
    <source>
        <dbReference type="ARBA" id="ARBA00004141"/>
    </source>
</evidence>
<dbReference type="InterPro" id="IPR051475">
    <property type="entry name" value="Diverse_Ion_Transporter"/>
</dbReference>
<feature type="transmembrane region" description="Helical" evidence="6">
    <location>
        <begin position="671"/>
        <end position="692"/>
    </location>
</feature>
<keyword evidence="5 6" id="KW-0472">Membrane</keyword>
<evidence type="ECO:0000256" key="3">
    <source>
        <dbReference type="ARBA" id="ARBA00022692"/>
    </source>
</evidence>
<dbReference type="PANTHER" id="PTHR43568:SF1">
    <property type="entry name" value="P PROTEIN"/>
    <property type="match status" value="1"/>
</dbReference>
<comment type="subcellular location">
    <subcellularLocation>
        <location evidence="1">Membrane</location>
        <topology evidence="1">Multi-pass membrane protein</topology>
    </subcellularLocation>
</comment>
<dbReference type="GO" id="GO:0055085">
    <property type="term" value="P:transmembrane transport"/>
    <property type="evidence" value="ECO:0007669"/>
    <property type="project" value="InterPro"/>
</dbReference>
<feature type="transmembrane region" description="Helical" evidence="6">
    <location>
        <begin position="235"/>
        <end position="252"/>
    </location>
</feature>
<evidence type="ECO:0000256" key="5">
    <source>
        <dbReference type="ARBA" id="ARBA00023136"/>
    </source>
</evidence>
<dbReference type="InterPro" id="IPR004680">
    <property type="entry name" value="Cit_transptr-like_dom"/>
</dbReference>
<evidence type="ECO:0000256" key="6">
    <source>
        <dbReference type="SAM" id="Phobius"/>
    </source>
</evidence>
<dbReference type="GeneID" id="117141661"/>
<feature type="transmembrane region" description="Helical" evidence="6">
    <location>
        <begin position="390"/>
        <end position="411"/>
    </location>
</feature>
<gene>
    <name evidence="9" type="primary">LOC117141661</name>
</gene>
<feature type="transmembrane region" description="Helical" evidence="6">
    <location>
        <begin position="264"/>
        <end position="284"/>
    </location>
</feature>
<organism evidence="8 9">
    <name type="scientific">Drosophila mauritiana</name>
    <name type="common">Fruit fly</name>
    <dbReference type="NCBI Taxonomy" id="7226"/>
    <lineage>
        <taxon>Eukaryota</taxon>
        <taxon>Metazoa</taxon>
        <taxon>Ecdysozoa</taxon>
        <taxon>Arthropoda</taxon>
        <taxon>Hexapoda</taxon>
        <taxon>Insecta</taxon>
        <taxon>Pterygota</taxon>
        <taxon>Neoptera</taxon>
        <taxon>Endopterygota</taxon>
        <taxon>Diptera</taxon>
        <taxon>Brachycera</taxon>
        <taxon>Muscomorpha</taxon>
        <taxon>Ephydroidea</taxon>
        <taxon>Drosophilidae</taxon>
        <taxon>Drosophila</taxon>
        <taxon>Sophophora</taxon>
    </lineage>
</organism>
<dbReference type="AlphaFoldDB" id="A0A6P8JW83"/>
<feature type="transmembrane region" description="Helical" evidence="6">
    <location>
        <begin position="57"/>
        <end position="79"/>
    </location>
</feature>
<evidence type="ECO:0000259" key="7">
    <source>
        <dbReference type="Pfam" id="PF03600"/>
    </source>
</evidence>
<feature type="transmembrane region" description="Helical" evidence="6">
    <location>
        <begin position="212"/>
        <end position="229"/>
    </location>
</feature>
<feature type="domain" description="Citrate transporter-like" evidence="7">
    <location>
        <begin position="224"/>
        <end position="637"/>
    </location>
</feature>
<sequence>MKFLSDIFRVADLSQIDGVRQAWPSSHQSSIPRRLRMPEQPEPNYLDEPETISVGRFVFKIIKISALLLIWAFFTYILVRNATTPDLTSVVTVLPNETVLRRLSVPHDATEITLKGPIDVQLQKHQSVIMETPHVGVRVEWRDSELNTTFWSSDMWIVYLVEQSETFTKTSKTVEISEVTNAQAVISLESRSEEPVSLLMVVSVYPLVTENGVLYATLLLIGLYILIVFELTDRTFAALMMATTGIAILTALGNRPTLETIISWIDFETLILLLGMMILVAIMSETGVFDWMAVLAYRISKGNPWPMLLLLSSITAIMSCMLDNVTMLLLMAPIAIRLCEAMAVQTPLVLIVVVMYSNIGGTLTPVGDPPNVIIATNAEVVAAGVDFLDFTIHMLPGVVMAAVVGYAVMYVTMRNSLFKLEDQQLELAAERENTRRRSSADITARAEEMRRRQPTGRQLLKPAENYFQTLAHLEAHHRIRDKTLLIKCLFTLCFVIIFFLLHSLPFMHGATLGWVAILAAFLLLILAKMNDIEAILDQVEWSALLFLAALFVLTEAVDKLGFIRWLCDLTVKVIMSVEEHYQTTVAILIIIWLSAILSAFVGNVPVTTMLLRLNIELHRNDAISVPLTPLIWALSYGACFGGNGTLIGASANVVAAAIAHQYGYKISFVQFFIYGFPMMLTSIFLATVYLLIAHSLFTWHKT</sequence>
<protein>
    <submittedName>
        <fullName evidence="9">P protein</fullName>
    </submittedName>
</protein>
<evidence type="ECO:0000313" key="8">
    <source>
        <dbReference type="Proteomes" id="UP000515162"/>
    </source>
</evidence>
<keyword evidence="8" id="KW-1185">Reference proteome</keyword>
<dbReference type="CDD" id="cd01116">
    <property type="entry name" value="P_permease"/>
    <property type="match status" value="1"/>
</dbReference>
<feature type="transmembrane region" description="Helical" evidence="6">
    <location>
        <begin position="631"/>
        <end position="659"/>
    </location>
</feature>
<keyword evidence="2" id="KW-0813">Transport</keyword>
<feature type="transmembrane region" description="Helical" evidence="6">
    <location>
        <begin position="484"/>
        <end position="501"/>
    </location>
</feature>
<evidence type="ECO:0000313" key="9">
    <source>
        <dbReference type="RefSeq" id="XP_033161142.1"/>
    </source>
</evidence>
<dbReference type="GO" id="GO:0016020">
    <property type="term" value="C:membrane"/>
    <property type="evidence" value="ECO:0007669"/>
    <property type="project" value="UniProtKB-SubCell"/>
</dbReference>
<dbReference type="RefSeq" id="XP_033161142.1">
    <property type="nucleotide sequence ID" value="XM_033305251.1"/>
</dbReference>
<reference evidence="9" key="1">
    <citation type="submission" date="2025-08" db="UniProtKB">
        <authorList>
            <consortium name="RefSeq"/>
        </authorList>
    </citation>
    <scope>IDENTIFICATION</scope>
    <source>
        <strain evidence="9">Mau12</strain>
        <tissue evidence="9">Whole Body</tissue>
    </source>
</reference>
<name>A0A6P8JW83_DROMA</name>
<keyword evidence="3 6" id="KW-0812">Transmembrane</keyword>
<accession>A0A6P8JW83</accession>
<feature type="transmembrane region" description="Helical" evidence="6">
    <location>
        <begin position="585"/>
        <end position="611"/>
    </location>
</feature>
<proteinExistence type="predicted"/>
<evidence type="ECO:0000256" key="4">
    <source>
        <dbReference type="ARBA" id="ARBA00022989"/>
    </source>
</evidence>
<evidence type="ECO:0000256" key="2">
    <source>
        <dbReference type="ARBA" id="ARBA00022448"/>
    </source>
</evidence>
<dbReference type="Pfam" id="PF03600">
    <property type="entry name" value="CitMHS"/>
    <property type="match status" value="1"/>
</dbReference>